<comment type="subcellular location">
    <subcellularLocation>
        <location evidence="1">Membrane</location>
    </subcellularLocation>
    <subcellularLocation>
        <location evidence="2">Secreted</location>
    </subcellularLocation>
</comment>
<dbReference type="PROSITE" id="PS51820">
    <property type="entry name" value="PA14"/>
    <property type="match status" value="1"/>
</dbReference>
<evidence type="ECO:0000256" key="8">
    <source>
        <dbReference type="SAM" id="MobiDB-lite"/>
    </source>
</evidence>
<dbReference type="PANTHER" id="PTHR38340:SF1">
    <property type="entry name" value="S-LAYER PROTEIN"/>
    <property type="match status" value="1"/>
</dbReference>
<dbReference type="Pfam" id="PF07691">
    <property type="entry name" value="PA14"/>
    <property type="match status" value="1"/>
</dbReference>
<dbReference type="GO" id="GO:0016020">
    <property type="term" value="C:membrane"/>
    <property type="evidence" value="ECO:0007669"/>
    <property type="project" value="UniProtKB-SubCell"/>
</dbReference>
<dbReference type="PRINTS" id="PR01488">
    <property type="entry name" value="RTXTOXINA"/>
</dbReference>
<feature type="compositionally biased region" description="Low complexity" evidence="8">
    <location>
        <begin position="72"/>
        <end position="92"/>
    </location>
</feature>
<dbReference type="OrthoDB" id="6305173at2"/>
<dbReference type="InterPro" id="IPR028992">
    <property type="entry name" value="Hedgehog/Intein_dom"/>
</dbReference>
<protein>
    <submittedName>
        <fullName evidence="10">Ca2+-binding protein, RTX toxin-related</fullName>
    </submittedName>
</protein>
<dbReference type="RefSeq" id="WP_073034762.1">
    <property type="nucleotide sequence ID" value="NZ_BMLR01000005.1"/>
</dbReference>
<accession>A0A1M7D3F0</accession>
<evidence type="ECO:0000313" key="11">
    <source>
        <dbReference type="Proteomes" id="UP000183974"/>
    </source>
</evidence>
<dbReference type="GO" id="GO:0005576">
    <property type="term" value="C:extracellular region"/>
    <property type="evidence" value="ECO:0007669"/>
    <property type="project" value="UniProtKB-SubCell"/>
</dbReference>
<evidence type="ECO:0000256" key="6">
    <source>
        <dbReference type="ARBA" id="ARBA00023026"/>
    </source>
</evidence>
<dbReference type="GO" id="GO:0005509">
    <property type="term" value="F:calcium ion binding"/>
    <property type="evidence" value="ECO:0007669"/>
    <property type="project" value="InterPro"/>
</dbReference>
<dbReference type="STRING" id="337701.SAMN05444398_10595"/>
<dbReference type="SUPFAM" id="SSF51294">
    <property type="entry name" value="Hedgehog/intein (Hint) domain"/>
    <property type="match status" value="1"/>
</dbReference>
<keyword evidence="3" id="KW-0964">Secreted</keyword>
<organism evidence="10 11">
    <name type="scientific">Roseovarius pacificus</name>
    <dbReference type="NCBI Taxonomy" id="337701"/>
    <lineage>
        <taxon>Bacteria</taxon>
        <taxon>Pseudomonadati</taxon>
        <taxon>Pseudomonadota</taxon>
        <taxon>Alphaproteobacteria</taxon>
        <taxon>Rhodobacterales</taxon>
        <taxon>Roseobacteraceae</taxon>
        <taxon>Roseovarius</taxon>
    </lineage>
</organism>
<dbReference type="InterPro" id="IPR011049">
    <property type="entry name" value="Serralysin-like_metalloprot_C"/>
</dbReference>
<dbReference type="Gene3D" id="2.150.10.10">
    <property type="entry name" value="Serralysin-like metalloprotease, C-terminal"/>
    <property type="match status" value="2"/>
</dbReference>
<dbReference type="InterPro" id="IPR049804">
    <property type="entry name" value="Choice_anch_L"/>
</dbReference>
<dbReference type="AlphaFoldDB" id="A0A1M7D3F0"/>
<dbReference type="GO" id="GO:0090729">
    <property type="term" value="F:toxin activity"/>
    <property type="evidence" value="ECO:0007669"/>
    <property type="project" value="UniProtKB-KW"/>
</dbReference>
<evidence type="ECO:0000256" key="7">
    <source>
        <dbReference type="ARBA" id="ARBA00023136"/>
    </source>
</evidence>
<evidence type="ECO:0000259" key="9">
    <source>
        <dbReference type="PROSITE" id="PS51820"/>
    </source>
</evidence>
<feature type="domain" description="PA14" evidence="9">
    <location>
        <begin position="442"/>
        <end position="606"/>
    </location>
</feature>
<dbReference type="InterPro" id="IPR001343">
    <property type="entry name" value="Hemolysn_Ca-bd"/>
</dbReference>
<evidence type="ECO:0000256" key="2">
    <source>
        <dbReference type="ARBA" id="ARBA00004613"/>
    </source>
</evidence>
<dbReference type="NCBIfam" id="NF038133">
    <property type="entry name" value="choice_anch_L"/>
    <property type="match status" value="1"/>
</dbReference>
<dbReference type="Proteomes" id="UP000183974">
    <property type="component" value="Unassembled WGS sequence"/>
</dbReference>
<keyword evidence="5" id="KW-0677">Repeat</keyword>
<dbReference type="InterPro" id="IPR050557">
    <property type="entry name" value="RTX_toxin/Mannuronan_C5-epim"/>
</dbReference>
<dbReference type="InterPro" id="IPR037524">
    <property type="entry name" value="PA14/GLEYA"/>
</dbReference>
<dbReference type="PANTHER" id="PTHR38340">
    <property type="entry name" value="S-LAYER PROTEIN"/>
    <property type="match status" value="1"/>
</dbReference>
<dbReference type="Pfam" id="PF13403">
    <property type="entry name" value="Hint_2"/>
    <property type="match status" value="1"/>
</dbReference>
<evidence type="ECO:0000256" key="4">
    <source>
        <dbReference type="ARBA" id="ARBA00022656"/>
    </source>
</evidence>
<dbReference type="InterPro" id="IPR036844">
    <property type="entry name" value="Hint_dom_sf"/>
</dbReference>
<dbReference type="Gene3D" id="2.170.16.10">
    <property type="entry name" value="Hedgehog/Intein (Hint) domain"/>
    <property type="match status" value="1"/>
</dbReference>
<dbReference type="Pfam" id="PF00353">
    <property type="entry name" value="HemolysinCabind"/>
    <property type="match status" value="3"/>
</dbReference>
<sequence>MPIATELNINTSATALDMANTMFGDGVTVVSATYSGDSIASGTYTDGNSTLGELSPSDQGVILSTGRATDITNGSGTTNTNTSAGTSTDTNGVDGDADMNAISGQSTFDGAFLESTFIPSGDTLTMQLVFSSEEYLEYVNGGVNDAVGVWVNGTYVPLKLNDITDTDISIDTINDTSNENLYLDNPRSSDIYNTEMDGSTVVLSLTAPVVAGAENTIRIGIADGGDSSYDSNLLIMADSVQTVNIANSDHLVQGPNTTQVHNILANDDGSGHTITHINNTAVSPGDTVVLNTGEQVTLNADGTISITTDGNTDTNTFTYSTVDENGTPATGYVNIETTTNPPDFIVQGTDGDDLIDETYTGDPEGDRIEHYDHSDASNDDSVVAGDGNDTVYSGTGNDTVLGEAGNDVLDGGAGDDLLFGGDGDDTIEGGPGDDTIYGDEAPQPGIWDYQVYDYNFGSVNDQAFDIENGTLVGEGQTGSFDATNLVNDARGTTGDPNDFGMIYTSRLVPSEDGTYTFSTTSDDGSSIRILDENGNPLTWTNQDGSTATFMDNDYIQSANTRSGEITLEAGRVYTIEVRHWENEGAEVISGTVTSPSGSTENLATSSMIVGPETAGGNDSLSGGDGNDVLYGGIGDDTLDGGNGSDQLYGGDGDDVIIVDQGDTAFGGSGDDTFILQDLDTTGTGNDSISITGGEGGETNGDTLILTSDVSRHDITYSNTNDAEGGLSGSFTMADGTFVQFSEIENIICFTPGTNILTLHGERRIETLQVGDMVLTRDHGMRPIRWIGKRTVRGRGNFAPVTIGASVMDGARCGLTVSPQHRILFTGYRAELLFGASEVLIPAKHLIDGRDVVQQDCDEVTYIHIMFDCHEVIYAEGIATESFHAGDIGLSAVCEDAREELFTIFPELRSAPGHHLETARVCLKQHEARLLVHQQVGEDSHSLWQG</sequence>
<dbReference type="EMBL" id="FRBR01000005">
    <property type="protein sequence ID" value="SHL73980.1"/>
    <property type="molecule type" value="Genomic_DNA"/>
</dbReference>
<evidence type="ECO:0000313" key="10">
    <source>
        <dbReference type="EMBL" id="SHL73980.1"/>
    </source>
</evidence>
<evidence type="ECO:0000256" key="3">
    <source>
        <dbReference type="ARBA" id="ARBA00022525"/>
    </source>
</evidence>
<evidence type="ECO:0000256" key="1">
    <source>
        <dbReference type="ARBA" id="ARBA00004370"/>
    </source>
</evidence>
<feature type="region of interest" description="Disordered" evidence="8">
    <location>
        <begin position="67"/>
        <end position="93"/>
    </location>
</feature>
<dbReference type="SUPFAM" id="SSF51120">
    <property type="entry name" value="beta-Roll"/>
    <property type="match status" value="2"/>
</dbReference>
<evidence type="ECO:0000256" key="5">
    <source>
        <dbReference type="ARBA" id="ARBA00022737"/>
    </source>
</evidence>
<dbReference type="InterPro" id="IPR018511">
    <property type="entry name" value="Hemolysin-typ_Ca-bd_CS"/>
</dbReference>
<proteinExistence type="predicted"/>
<keyword evidence="6" id="KW-0843">Virulence</keyword>
<dbReference type="PRINTS" id="PR00313">
    <property type="entry name" value="CABNDNGRPT"/>
</dbReference>
<reference evidence="10 11" key="1">
    <citation type="submission" date="2016-11" db="EMBL/GenBank/DDBJ databases">
        <authorList>
            <person name="Jaros S."/>
            <person name="Januszkiewicz K."/>
            <person name="Wedrychowicz H."/>
        </authorList>
    </citation>
    <scope>NUCLEOTIDE SEQUENCE [LARGE SCALE GENOMIC DNA]</scope>
    <source>
        <strain evidence="10 11">DSM 29589</strain>
    </source>
</reference>
<dbReference type="InterPro" id="IPR011658">
    <property type="entry name" value="PA14_dom"/>
</dbReference>
<dbReference type="PROSITE" id="PS00330">
    <property type="entry name" value="HEMOLYSIN_CALCIUM"/>
    <property type="match status" value="5"/>
</dbReference>
<keyword evidence="11" id="KW-1185">Reference proteome</keyword>
<keyword evidence="4" id="KW-0800">Toxin</keyword>
<gene>
    <name evidence="10" type="ORF">SAMN05444398_10595</name>
</gene>
<keyword evidence="7" id="KW-0472">Membrane</keyword>
<dbReference type="InterPro" id="IPR003995">
    <property type="entry name" value="RTX_toxin_determinant-A"/>
</dbReference>
<name>A0A1M7D3F0_9RHOB</name>